<keyword evidence="1" id="KW-0812">Transmembrane</keyword>
<sequence length="49" mass="5570">MLSPIHKSYKTRGSHKVLTCFAWRVICFGLMFGVAASWALFKVFVVDGY</sequence>
<accession>A0A1Y6CM60</accession>
<evidence type="ECO:0000313" key="3">
    <source>
        <dbReference type="Proteomes" id="UP000192907"/>
    </source>
</evidence>
<reference evidence="3" key="1">
    <citation type="submission" date="2017-04" db="EMBL/GenBank/DDBJ databases">
        <authorList>
            <person name="Varghese N."/>
            <person name="Submissions S."/>
        </authorList>
    </citation>
    <scope>NUCLEOTIDE SEQUENCE [LARGE SCALE GENOMIC DNA]</scope>
    <source>
        <strain evidence="3">RKEM611</strain>
    </source>
</reference>
<evidence type="ECO:0000256" key="1">
    <source>
        <dbReference type="SAM" id="Phobius"/>
    </source>
</evidence>
<name>A0A1Y6CM60_9BACT</name>
<proteinExistence type="predicted"/>
<dbReference type="EMBL" id="FWZT01000022">
    <property type="protein sequence ID" value="SMF64059.1"/>
    <property type="molecule type" value="Genomic_DNA"/>
</dbReference>
<feature type="transmembrane region" description="Helical" evidence="1">
    <location>
        <begin position="21"/>
        <end position="41"/>
    </location>
</feature>
<gene>
    <name evidence="2" type="ORF">SAMN06296036_1222</name>
</gene>
<organism evidence="2 3">
    <name type="scientific">Pseudobacteriovorax antillogorgiicola</name>
    <dbReference type="NCBI Taxonomy" id="1513793"/>
    <lineage>
        <taxon>Bacteria</taxon>
        <taxon>Pseudomonadati</taxon>
        <taxon>Bdellovibrionota</taxon>
        <taxon>Oligoflexia</taxon>
        <taxon>Oligoflexales</taxon>
        <taxon>Pseudobacteriovoracaceae</taxon>
        <taxon>Pseudobacteriovorax</taxon>
    </lineage>
</organism>
<dbReference type="AlphaFoldDB" id="A0A1Y6CM60"/>
<keyword evidence="1" id="KW-1133">Transmembrane helix</keyword>
<keyword evidence="1" id="KW-0472">Membrane</keyword>
<dbReference type="RefSeq" id="WP_159455591.1">
    <property type="nucleotide sequence ID" value="NZ_FWZT01000022.1"/>
</dbReference>
<evidence type="ECO:0000313" key="2">
    <source>
        <dbReference type="EMBL" id="SMF64059.1"/>
    </source>
</evidence>
<dbReference type="Proteomes" id="UP000192907">
    <property type="component" value="Unassembled WGS sequence"/>
</dbReference>
<protein>
    <submittedName>
        <fullName evidence="2">Uncharacterized protein</fullName>
    </submittedName>
</protein>
<keyword evidence="3" id="KW-1185">Reference proteome</keyword>